<keyword evidence="10 12" id="KW-0456">Lyase</keyword>
<dbReference type="GO" id="GO:0046872">
    <property type="term" value="F:metal ion binding"/>
    <property type="evidence" value="ECO:0007669"/>
    <property type="project" value="UniProtKB-KW"/>
</dbReference>
<dbReference type="EMBL" id="AZAC01000056">
    <property type="protein sequence ID" value="KIX11327.1"/>
    <property type="molecule type" value="Genomic_DNA"/>
</dbReference>
<keyword evidence="2 12" id="KW-0004">4Fe-4S</keyword>
<feature type="binding site" evidence="12">
    <location>
        <position position="28"/>
    </location>
    <ligand>
        <name>GTP</name>
        <dbReference type="ChEBI" id="CHEBI:37565"/>
    </ligand>
</feature>
<feature type="binding site" evidence="12">
    <location>
        <begin position="279"/>
        <end position="281"/>
    </location>
    <ligand>
        <name>GTP</name>
        <dbReference type="ChEBI" id="CHEBI:37565"/>
    </ligand>
</feature>
<keyword evidence="3 12" id="KW-0949">S-adenosyl-L-methionine</keyword>
<feature type="binding site" evidence="12">
    <location>
        <position position="41"/>
    </location>
    <ligand>
        <name>S-adenosyl-L-methionine</name>
        <dbReference type="ChEBI" id="CHEBI:59789"/>
    </ligand>
</feature>
<keyword evidence="6 12" id="KW-0408">Iron</keyword>
<dbReference type="SUPFAM" id="SSF102114">
    <property type="entry name" value="Radical SAM enzymes"/>
    <property type="match status" value="1"/>
</dbReference>
<evidence type="ECO:0000313" key="15">
    <source>
        <dbReference type="Proteomes" id="UP000032233"/>
    </source>
</evidence>
<dbReference type="Pfam" id="PF04055">
    <property type="entry name" value="Radical_SAM"/>
    <property type="match status" value="1"/>
</dbReference>
<keyword evidence="7 12" id="KW-0411">Iron-sulfur</keyword>
<dbReference type="EC" id="4.1.99.22" evidence="1 12"/>
<dbReference type="STRING" id="1429043.X474_23730"/>
<dbReference type="InterPro" id="IPR013785">
    <property type="entry name" value="Aldolase_TIM"/>
</dbReference>
<evidence type="ECO:0000256" key="4">
    <source>
        <dbReference type="ARBA" id="ARBA00022723"/>
    </source>
</evidence>
<evidence type="ECO:0000256" key="7">
    <source>
        <dbReference type="ARBA" id="ARBA00023014"/>
    </source>
</evidence>
<comment type="function">
    <text evidence="12">Catalyzes the cyclization of GTP to (8S)-3',8-cyclo-7,8-dihydroguanosine 5'-triphosphate.</text>
</comment>
<dbReference type="GO" id="GO:0061799">
    <property type="term" value="F:cyclic pyranopterin monophosphate synthase activity"/>
    <property type="evidence" value="ECO:0007669"/>
    <property type="project" value="TreeGrafter"/>
</dbReference>
<feature type="binding site" evidence="12">
    <location>
        <position position="39"/>
    </location>
    <ligand>
        <name>[4Fe-4S] cluster</name>
        <dbReference type="ChEBI" id="CHEBI:49883"/>
        <label>1</label>
        <note>4Fe-4S-S-AdoMet</note>
    </ligand>
</feature>
<accession>A0A0D2G8T6</accession>
<dbReference type="InterPro" id="IPR006638">
    <property type="entry name" value="Elp3/MiaA/NifB-like_rSAM"/>
</dbReference>
<dbReference type="SFLD" id="SFLDG01386">
    <property type="entry name" value="main_SPASM_domain-containing"/>
    <property type="match status" value="1"/>
</dbReference>
<feature type="binding site" evidence="12">
    <location>
        <position position="277"/>
    </location>
    <ligand>
        <name>[4Fe-4S] cluster</name>
        <dbReference type="ChEBI" id="CHEBI:49883"/>
        <label>2</label>
        <note>4Fe-4S-substrate</note>
    </ligand>
</feature>
<dbReference type="AlphaFoldDB" id="A0A0D2G8T6"/>
<dbReference type="InterPro" id="IPR007197">
    <property type="entry name" value="rSAM"/>
</dbReference>
<dbReference type="SFLD" id="SFLDG01383">
    <property type="entry name" value="cyclic_pyranopterin_phosphate"/>
    <property type="match status" value="1"/>
</dbReference>
<dbReference type="InterPro" id="IPR010505">
    <property type="entry name" value="MoaA_twitch"/>
</dbReference>
<comment type="catalytic activity">
    <reaction evidence="11 12">
        <text>GTP + AH2 + S-adenosyl-L-methionine = (8S)-3',8-cyclo-7,8-dihydroguanosine 5'-triphosphate + 5'-deoxyadenosine + L-methionine + A + H(+)</text>
        <dbReference type="Rhea" id="RHEA:49576"/>
        <dbReference type="ChEBI" id="CHEBI:13193"/>
        <dbReference type="ChEBI" id="CHEBI:15378"/>
        <dbReference type="ChEBI" id="CHEBI:17319"/>
        <dbReference type="ChEBI" id="CHEBI:17499"/>
        <dbReference type="ChEBI" id="CHEBI:37565"/>
        <dbReference type="ChEBI" id="CHEBI:57844"/>
        <dbReference type="ChEBI" id="CHEBI:59789"/>
        <dbReference type="ChEBI" id="CHEBI:131766"/>
        <dbReference type="EC" id="4.1.99.22"/>
    </reaction>
</comment>
<feature type="binding site" evidence="12">
    <location>
        <position position="82"/>
    </location>
    <ligand>
        <name>S-adenosyl-L-methionine</name>
        <dbReference type="ChEBI" id="CHEBI:59789"/>
    </ligand>
</feature>
<gene>
    <name evidence="12" type="primary">moaA</name>
    <name evidence="14" type="ORF">X474_23730</name>
</gene>
<evidence type="ECO:0000256" key="2">
    <source>
        <dbReference type="ARBA" id="ARBA00022485"/>
    </source>
</evidence>
<feature type="binding site" evidence="12">
    <location>
        <position position="274"/>
    </location>
    <ligand>
        <name>[4Fe-4S] cluster</name>
        <dbReference type="ChEBI" id="CHEBI:49883"/>
        <label>2</label>
        <note>4Fe-4S-substrate</note>
    </ligand>
</feature>
<dbReference type="GO" id="GO:0005525">
    <property type="term" value="F:GTP binding"/>
    <property type="evidence" value="ECO:0007669"/>
    <property type="project" value="UniProtKB-UniRule"/>
</dbReference>
<keyword evidence="4 12" id="KW-0479">Metal-binding</keyword>
<evidence type="ECO:0000256" key="9">
    <source>
        <dbReference type="ARBA" id="ARBA00023150"/>
    </source>
</evidence>
<comment type="caution">
    <text evidence="14">The sequence shown here is derived from an EMBL/GenBank/DDBJ whole genome shotgun (WGS) entry which is preliminary data.</text>
</comment>
<evidence type="ECO:0000256" key="12">
    <source>
        <dbReference type="HAMAP-Rule" id="MF_01225"/>
    </source>
</evidence>
<keyword evidence="15" id="KW-1185">Reference proteome</keyword>
<dbReference type="HAMAP" id="MF_01225_B">
    <property type="entry name" value="MoaA_B"/>
    <property type="match status" value="1"/>
</dbReference>
<feature type="binding site" evidence="12">
    <location>
        <position position="176"/>
    </location>
    <ligand>
        <name>GTP</name>
        <dbReference type="ChEBI" id="CHEBI:37565"/>
    </ligand>
</feature>
<evidence type="ECO:0000256" key="6">
    <source>
        <dbReference type="ARBA" id="ARBA00023004"/>
    </source>
</evidence>
<dbReference type="CDD" id="cd01335">
    <property type="entry name" value="Radical_SAM"/>
    <property type="match status" value="1"/>
</dbReference>
<dbReference type="CDD" id="cd21117">
    <property type="entry name" value="Twitch_MoaA"/>
    <property type="match status" value="1"/>
</dbReference>
<comment type="pathway">
    <text evidence="12">Cofactor biosynthesis; molybdopterin biosynthesis.</text>
</comment>
<dbReference type="InterPro" id="IPR058240">
    <property type="entry name" value="rSAM_sf"/>
</dbReference>
<evidence type="ECO:0000259" key="13">
    <source>
        <dbReference type="PROSITE" id="PS51918"/>
    </source>
</evidence>
<dbReference type="Gene3D" id="3.20.20.70">
    <property type="entry name" value="Aldolase class I"/>
    <property type="match status" value="1"/>
</dbReference>
<dbReference type="RefSeq" id="WP_044351880.1">
    <property type="nucleotide sequence ID" value="NZ_AZAC01000056.1"/>
</dbReference>
<comment type="cofactor">
    <cofactor evidence="12">
        <name>[4Fe-4S] cluster</name>
        <dbReference type="ChEBI" id="CHEBI:49883"/>
    </cofactor>
    <text evidence="12">Binds 2 [4Fe-4S] clusters. Binds 1 [4Fe-4S] cluster coordinated with 3 cysteines and an exchangeable S-adenosyl-L-methionine and 1 [4Fe-4S] cluster coordinated with 3 cysteines and the GTP-derived substrate.</text>
</comment>
<evidence type="ECO:0000256" key="5">
    <source>
        <dbReference type="ARBA" id="ARBA00022741"/>
    </source>
</evidence>
<dbReference type="GO" id="GO:0006777">
    <property type="term" value="P:Mo-molybdopterin cofactor biosynthetic process"/>
    <property type="evidence" value="ECO:0007669"/>
    <property type="project" value="UniProtKB-UniRule"/>
</dbReference>
<feature type="binding site" evidence="12">
    <location>
        <position position="42"/>
    </location>
    <ligand>
        <name>[4Fe-4S] cluster</name>
        <dbReference type="ChEBI" id="CHEBI:49883"/>
        <label>1</label>
        <note>4Fe-4S-S-AdoMet</note>
    </ligand>
</feature>
<feature type="binding site" evidence="12">
    <location>
        <position position="291"/>
    </location>
    <ligand>
        <name>[4Fe-4S] cluster</name>
        <dbReference type="ChEBI" id="CHEBI:49883"/>
        <label>2</label>
        <note>4Fe-4S-substrate</note>
    </ligand>
</feature>
<feature type="binding site" evidence="12">
    <location>
        <position position="210"/>
    </location>
    <ligand>
        <name>S-adenosyl-L-methionine</name>
        <dbReference type="ChEBI" id="CHEBI:59789"/>
    </ligand>
</feature>
<evidence type="ECO:0000256" key="10">
    <source>
        <dbReference type="ARBA" id="ARBA00023239"/>
    </source>
</evidence>
<dbReference type="GO" id="GO:0061798">
    <property type="term" value="F:GTP 3',8'-cyclase activity"/>
    <property type="evidence" value="ECO:0007669"/>
    <property type="project" value="UniProtKB-UniRule"/>
</dbReference>
<feature type="binding site" evidence="12">
    <location>
        <position position="78"/>
    </location>
    <ligand>
        <name>GTP</name>
        <dbReference type="ChEBI" id="CHEBI:37565"/>
    </ligand>
</feature>
<dbReference type="PROSITE" id="PS51918">
    <property type="entry name" value="RADICAL_SAM"/>
    <property type="match status" value="1"/>
</dbReference>
<protein>
    <recommendedName>
        <fullName evidence="1 12">GTP 3',8-cyclase</fullName>
        <ecNumber evidence="1 12">4.1.99.22</ecNumber>
    </recommendedName>
    <alternativeName>
        <fullName evidence="12">Molybdenum cofactor biosynthesis protein A</fullName>
    </alternativeName>
</protein>
<evidence type="ECO:0000313" key="14">
    <source>
        <dbReference type="EMBL" id="KIX11327.1"/>
    </source>
</evidence>
<feature type="domain" description="Radical SAM core" evidence="13">
    <location>
        <begin position="19"/>
        <end position="248"/>
    </location>
</feature>
<feature type="binding site" evidence="12">
    <location>
        <position position="35"/>
    </location>
    <ligand>
        <name>[4Fe-4S] cluster</name>
        <dbReference type="ChEBI" id="CHEBI:49883"/>
        <label>1</label>
        <note>4Fe-4S-S-AdoMet</note>
    </ligand>
</feature>
<dbReference type="PROSITE" id="PS01305">
    <property type="entry name" value="MOAA_NIFB_PQQE"/>
    <property type="match status" value="1"/>
</dbReference>
<dbReference type="OrthoDB" id="9763993at2"/>
<dbReference type="GO" id="GO:1904047">
    <property type="term" value="F:S-adenosyl-L-methionine binding"/>
    <property type="evidence" value="ECO:0007669"/>
    <property type="project" value="UniProtKB-UniRule"/>
</dbReference>
<sequence>MENPSPNAPESAPRRLVDTYGRWLHYLRISLTDRCNLRCIYCMPSGGLPMLRHEDILTLEEQARMAKVAVNLGVNKIRLTGGEPLLRRGVATLLKDIDRLTPRPDLRITTNGLLLERHIDLLESCRVSTLNISLDTLRPEKYGNITGVGQTAGEKLFAKVKRGIDLALETGAFQVKINVVALSGINQDEILDFARLTLKAPLAVRFIEYMPVGRHKPFQPRHFLSTEDILAVLADLGPFEELPTGPGDGPARRFKVPGSPGELGVISALSSHFCAACNRLRLTADGRLAPCLFSEKTVDVKAVLRANPTDEDLAQALLKATREKPAKHHQVPNQTIAAGCPMSRLGG</sequence>
<reference evidence="14 15" key="1">
    <citation type="submission" date="2013-11" db="EMBL/GenBank/DDBJ databases">
        <title>Metagenomic analysis of a methanogenic consortium involved in long chain n-alkane degradation.</title>
        <authorList>
            <person name="Davidova I.A."/>
            <person name="Callaghan A.V."/>
            <person name="Wawrik B."/>
            <person name="Pruitt S."/>
            <person name="Marks C."/>
            <person name="Duncan K.E."/>
            <person name="Suflita J.M."/>
        </authorList>
    </citation>
    <scope>NUCLEOTIDE SEQUENCE [LARGE SCALE GENOMIC DNA]</scope>
    <source>
        <strain evidence="14 15">SPR</strain>
    </source>
</reference>
<dbReference type="GO" id="GO:0051539">
    <property type="term" value="F:4 iron, 4 sulfur cluster binding"/>
    <property type="evidence" value="ECO:0007669"/>
    <property type="project" value="UniProtKB-UniRule"/>
</dbReference>
<name>A0A0D2G8T6_9BACT</name>
<evidence type="ECO:0000256" key="3">
    <source>
        <dbReference type="ARBA" id="ARBA00022691"/>
    </source>
</evidence>
<dbReference type="InterPro" id="IPR040064">
    <property type="entry name" value="MoaA-like"/>
</dbReference>
<dbReference type="InterPro" id="IPR013483">
    <property type="entry name" value="MoaA"/>
</dbReference>
<evidence type="ECO:0000256" key="8">
    <source>
        <dbReference type="ARBA" id="ARBA00023134"/>
    </source>
</evidence>
<evidence type="ECO:0000256" key="1">
    <source>
        <dbReference type="ARBA" id="ARBA00012167"/>
    </source>
</evidence>
<dbReference type="SFLD" id="SFLDS00029">
    <property type="entry name" value="Radical_SAM"/>
    <property type="match status" value="1"/>
</dbReference>
<dbReference type="InterPro" id="IPR000385">
    <property type="entry name" value="MoaA_NifB_PqqE_Fe-S-bd_CS"/>
</dbReference>
<dbReference type="UniPathway" id="UPA00344"/>
<dbReference type="PANTHER" id="PTHR22960:SF0">
    <property type="entry name" value="MOLYBDENUM COFACTOR BIOSYNTHESIS PROTEIN 1"/>
    <property type="match status" value="1"/>
</dbReference>
<feature type="binding site" evidence="12">
    <location>
        <position position="133"/>
    </location>
    <ligand>
        <name>S-adenosyl-L-methionine</name>
        <dbReference type="ChEBI" id="CHEBI:59789"/>
    </ligand>
</feature>
<dbReference type="FunCoup" id="A0A0D2G8T6">
    <property type="interactions" value="464"/>
</dbReference>
<dbReference type="NCBIfam" id="TIGR02666">
    <property type="entry name" value="moaA"/>
    <property type="match status" value="1"/>
</dbReference>
<dbReference type="PANTHER" id="PTHR22960">
    <property type="entry name" value="MOLYBDOPTERIN COFACTOR SYNTHESIS PROTEIN A"/>
    <property type="match status" value="1"/>
</dbReference>
<feature type="binding site" evidence="12">
    <location>
        <position position="109"/>
    </location>
    <ligand>
        <name>GTP</name>
        <dbReference type="ChEBI" id="CHEBI:37565"/>
    </ligand>
</feature>
<comment type="subunit">
    <text evidence="12">Monomer and homodimer.</text>
</comment>
<comment type="similarity">
    <text evidence="12">Belongs to the radical SAM superfamily. MoaA family.</text>
</comment>
<dbReference type="SFLD" id="SFLDG01067">
    <property type="entry name" value="SPASM/twitch_domain_containing"/>
    <property type="match status" value="1"/>
</dbReference>
<keyword evidence="8 12" id="KW-0342">GTP-binding</keyword>
<proteinExistence type="inferred from homology"/>
<dbReference type="Proteomes" id="UP000032233">
    <property type="component" value="Unassembled WGS sequence"/>
</dbReference>
<organism evidence="14 15">
    <name type="scientific">Dethiosulfatarculus sandiegensis</name>
    <dbReference type="NCBI Taxonomy" id="1429043"/>
    <lineage>
        <taxon>Bacteria</taxon>
        <taxon>Pseudomonadati</taxon>
        <taxon>Thermodesulfobacteriota</taxon>
        <taxon>Desulfarculia</taxon>
        <taxon>Desulfarculales</taxon>
        <taxon>Desulfarculaceae</taxon>
        <taxon>Dethiosulfatarculus</taxon>
    </lineage>
</organism>
<keyword evidence="5 12" id="KW-0547">Nucleotide-binding</keyword>
<dbReference type="InParanoid" id="A0A0D2G8T6"/>
<keyword evidence="9 12" id="KW-0501">Molybdenum cofactor biosynthesis</keyword>
<evidence type="ECO:0000256" key="11">
    <source>
        <dbReference type="ARBA" id="ARBA00048697"/>
    </source>
</evidence>
<dbReference type="Pfam" id="PF06463">
    <property type="entry name" value="Mob_synth_C"/>
    <property type="match status" value="1"/>
</dbReference>
<dbReference type="InterPro" id="IPR050105">
    <property type="entry name" value="MoCo_biosynth_MoaA/MoaC"/>
</dbReference>
<dbReference type="SMART" id="SM00729">
    <property type="entry name" value="Elp3"/>
    <property type="match status" value="1"/>
</dbReference>
<dbReference type="PATRIC" id="fig|1429043.3.peg.5018"/>